<dbReference type="AlphaFoldDB" id="A0A255YY66"/>
<name>A0A255YY66_9PROT</name>
<dbReference type="RefSeq" id="WP_094456530.1">
    <property type="nucleotide sequence ID" value="NZ_NOXU01000029.1"/>
</dbReference>
<dbReference type="Proteomes" id="UP000216998">
    <property type="component" value="Unassembled WGS sequence"/>
</dbReference>
<proteinExistence type="predicted"/>
<dbReference type="Pfam" id="PF11739">
    <property type="entry name" value="YdbH-like"/>
    <property type="match status" value="1"/>
</dbReference>
<organism evidence="1 2">
    <name type="scientific">Niveispirillum lacus</name>
    <dbReference type="NCBI Taxonomy" id="1981099"/>
    <lineage>
        <taxon>Bacteria</taxon>
        <taxon>Pseudomonadati</taxon>
        <taxon>Pseudomonadota</taxon>
        <taxon>Alphaproteobacteria</taxon>
        <taxon>Rhodospirillales</taxon>
        <taxon>Azospirillaceae</taxon>
        <taxon>Niveispirillum</taxon>
    </lineage>
</organism>
<reference evidence="1 2" key="1">
    <citation type="submission" date="2017-07" db="EMBL/GenBank/DDBJ databases">
        <title>Niveispirillum cyanobacteriorum sp. nov., isolated from cyanobacterial aggregates in a eutrophic lake.</title>
        <authorList>
            <person name="Cai H."/>
        </authorList>
    </citation>
    <scope>NUCLEOTIDE SEQUENCE [LARGE SCALE GENOMIC DNA]</scope>
    <source>
        <strain evidence="2">TH1-14</strain>
    </source>
</reference>
<keyword evidence="2" id="KW-1185">Reference proteome</keyword>
<accession>A0A255YY66</accession>
<evidence type="ECO:0000313" key="2">
    <source>
        <dbReference type="Proteomes" id="UP000216998"/>
    </source>
</evidence>
<evidence type="ECO:0000313" key="1">
    <source>
        <dbReference type="EMBL" id="OYQ34119.1"/>
    </source>
</evidence>
<gene>
    <name evidence="1" type="ORF">CHU95_11695</name>
</gene>
<sequence length="746" mass="78072">MPYRAAEFAGKGSGLRAWGQKQRLLVAGAVTALLMLALWLALPGLLAASWTQQLRALGYPQAALAIDDLGWTHAVGAFSLGGEAGADGFEADFTPMGLWQGRLSRLTVRGLRLEHPLSLTSPGLPADLPLAGPVFFKDARLSLALPGGVGTLPLTLDASFTPVPDGWHGEAKGILALGRTGVPAQFTADWRQGALTAAGFTLDPTQGGPRLRGQGQARRLADGHWTGTLDVAATGLPDGLPDLMVKWENGTGVVLLDWNRVARFTALLDSNVHGKRRLNARLNVTEPAQFAARLGRPDPGLIGGRVDLNLLADGFTLEDWPRTWPDLAIRLDASGIGLGKGPRDNALSLGAVARRIDGTWWLSPLADQPGRLSLPTLGLEARGLQLTGVVSLPLDLDLDLRAASLRLPWLAPSALTAKLRGDPGSDLRVEWKATNVDNSVNLSGFVDVDAGGGRLLANLSPVYLQPGDAARLFPGAPLPTGLSGTVAGRLTAGWTQNHADGAADLMLENVGWSMQGLNVAGVNGVLRFDRLSPLSMPSQTVAIGLFDPGIALTGGTVGLSMGGDGVMRLVPTPFTWAGQSVSLTPTSFRIGNSYVDLRLDVPATPLPDVLTALGVDGVVSDGTVIGSIPIRISATGARAGDGALRTVGPGRLALREGAALSWLAPERNDSLALVARALSDYRFRALALDFKDGERRLSLSGANPSLYGGYDMPMNLRLSPAPASTTVPAIPAEISAAMAAFKARRD</sequence>
<dbReference type="InterPro" id="IPR021730">
    <property type="entry name" value="YdbH"/>
</dbReference>
<dbReference type="OrthoDB" id="8446194at2"/>
<protein>
    <submittedName>
        <fullName evidence="1">Uncharacterized protein</fullName>
    </submittedName>
</protein>
<comment type="caution">
    <text evidence="1">The sequence shown here is derived from an EMBL/GenBank/DDBJ whole genome shotgun (WGS) entry which is preliminary data.</text>
</comment>
<dbReference type="EMBL" id="NOXU01000029">
    <property type="protein sequence ID" value="OYQ34119.1"/>
    <property type="molecule type" value="Genomic_DNA"/>
</dbReference>